<evidence type="ECO:0000313" key="2">
    <source>
        <dbReference type="Proteomes" id="UP000827872"/>
    </source>
</evidence>
<dbReference type="EMBL" id="CM037614">
    <property type="protein sequence ID" value="KAH8017964.1"/>
    <property type="molecule type" value="Genomic_DNA"/>
</dbReference>
<gene>
    <name evidence="1" type="ORF">K3G42_033371</name>
</gene>
<protein>
    <submittedName>
        <fullName evidence="1">Uncharacterized protein</fullName>
    </submittedName>
</protein>
<sequence>MATILDAGFSKGKKWHLAAHRGFTLHPPQTTQTEQNQKASDQKTRKQRSSGSWLFQISDLFDQVVLLVCELFVVCPFRLEVAQKLDEFGLVFQQDVNDGGGLVWTGHKDL</sequence>
<dbReference type="Proteomes" id="UP000827872">
    <property type="component" value="Linkage Group LG01"/>
</dbReference>
<organism evidence="1 2">
    <name type="scientific">Sphaerodactylus townsendi</name>
    <dbReference type="NCBI Taxonomy" id="933632"/>
    <lineage>
        <taxon>Eukaryota</taxon>
        <taxon>Metazoa</taxon>
        <taxon>Chordata</taxon>
        <taxon>Craniata</taxon>
        <taxon>Vertebrata</taxon>
        <taxon>Euteleostomi</taxon>
        <taxon>Lepidosauria</taxon>
        <taxon>Squamata</taxon>
        <taxon>Bifurcata</taxon>
        <taxon>Gekkota</taxon>
        <taxon>Sphaerodactylidae</taxon>
        <taxon>Sphaerodactylus</taxon>
    </lineage>
</organism>
<keyword evidence="2" id="KW-1185">Reference proteome</keyword>
<accession>A0ACB8GEM2</accession>
<comment type="caution">
    <text evidence="1">The sequence shown here is derived from an EMBL/GenBank/DDBJ whole genome shotgun (WGS) entry which is preliminary data.</text>
</comment>
<reference evidence="1" key="1">
    <citation type="submission" date="2021-08" db="EMBL/GenBank/DDBJ databases">
        <title>The first chromosome-level gecko genome reveals the dynamic sex chromosomes of Neotropical dwarf geckos (Sphaerodactylidae: Sphaerodactylus).</title>
        <authorList>
            <person name="Pinto B.J."/>
            <person name="Keating S.E."/>
            <person name="Gamble T."/>
        </authorList>
    </citation>
    <scope>NUCLEOTIDE SEQUENCE</scope>
    <source>
        <strain evidence="1">TG3544</strain>
    </source>
</reference>
<proteinExistence type="predicted"/>
<name>A0ACB8GEM2_9SAUR</name>
<evidence type="ECO:0000313" key="1">
    <source>
        <dbReference type="EMBL" id="KAH8017964.1"/>
    </source>
</evidence>